<gene>
    <name evidence="1" type="ORF">POM88_053862</name>
</gene>
<comment type="caution">
    <text evidence="1">The sequence shown here is derived from an EMBL/GenBank/DDBJ whole genome shotgun (WGS) entry which is preliminary data.</text>
</comment>
<evidence type="ECO:0000313" key="1">
    <source>
        <dbReference type="EMBL" id="KAK1351857.1"/>
    </source>
</evidence>
<name>A0AAD8LX55_9APIA</name>
<dbReference type="EMBL" id="JAUIZM010000022">
    <property type="protein sequence ID" value="KAK1351857.1"/>
    <property type="molecule type" value="Genomic_DNA"/>
</dbReference>
<reference evidence="1" key="2">
    <citation type="submission" date="2023-05" db="EMBL/GenBank/DDBJ databases">
        <authorList>
            <person name="Schelkunov M.I."/>
        </authorList>
    </citation>
    <scope>NUCLEOTIDE SEQUENCE</scope>
    <source>
        <strain evidence="1">Hsosn_3</strain>
        <tissue evidence="1">Leaf</tissue>
    </source>
</reference>
<reference evidence="1" key="1">
    <citation type="submission" date="2023-02" db="EMBL/GenBank/DDBJ databases">
        <title>Genome of toxic invasive species Heracleum sosnowskyi carries increased number of genes despite the absence of recent whole-genome duplications.</title>
        <authorList>
            <person name="Schelkunov M."/>
            <person name="Shtratnikova V."/>
            <person name="Makarenko M."/>
            <person name="Klepikova A."/>
            <person name="Omelchenko D."/>
            <person name="Novikova G."/>
            <person name="Obukhova E."/>
            <person name="Bogdanov V."/>
            <person name="Penin A."/>
            <person name="Logacheva M."/>
        </authorList>
    </citation>
    <scope>NUCLEOTIDE SEQUENCE</scope>
    <source>
        <strain evidence="1">Hsosn_3</strain>
        <tissue evidence="1">Leaf</tissue>
    </source>
</reference>
<accession>A0AAD8LX55</accession>
<sequence length="101" mass="11224">MFSVSIASDPLVAFHDFMQNTDYSSSIAPCGSTSLLHSEPNQCRNADYVPEMQSRVSPLFRDKRRESSSVIDNLASSFENYSFDQNQVLLLSSGSYLLTSS</sequence>
<proteinExistence type="predicted"/>
<dbReference type="Proteomes" id="UP001237642">
    <property type="component" value="Unassembled WGS sequence"/>
</dbReference>
<evidence type="ECO:0000313" key="2">
    <source>
        <dbReference type="Proteomes" id="UP001237642"/>
    </source>
</evidence>
<protein>
    <submittedName>
        <fullName evidence="1">Uncharacterized protein</fullName>
    </submittedName>
</protein>
<keyword evidence="2" id="KW-1185">Reference proteome</keyword>
<dbReference type="AlphaFoldDB" id="A0AAD8LX55"/>
<organism evidence="1 2">
    <name type="scientific">Heracleum sosnowskyi</name>
    <dbReference type="NCBI Taxonomy" id="360622"/>
    <lineage>
        <taxon>Eukaryota</taxon>
        <taxon>Viridiplantae</taxon>
        <taxon>Streptophyta</taxon>
        <taxon>Embryophyta</taxon>
        <taxon>Tracheophyta</taxon>
        <taxon>Spermatophyta</taxon>
        <taxon>Magnoliopsida</taxon>
        <taxon>eudicotyledons</taxon>
        <taxon>Gunneridae</taxon>
        <taxon>Pentapetalae</taxon>
        <taxon>asterids</taxon>
        <taxon>campanulids</taxon>
        <taxon>Apiales</taxon>
        <taxon>Apiaceae</taxon>
        <taxon>Apioideae</taxon>
        <taxon>apioid superclade</taxon>
        <taxon>Tordylieae</taxon>
        <taxon>Tordyliinae</taxon>
        <taxon>Heracleum</taxon>
    </lineage>
</organism>